<accession>A0AAU6Q5V1</accession>
<sequence>MTRKKEESGNEAMVEAIERGRPVRRGPPLSTTAVVAALGILGAVLVLTLLVFFLLEWLAN</sequence>
<keyword evidence="1" id="KW-1133">Transmembrane helix</keyword>
<dbReference type="AlphaFoldDB" id="A0AAU6Q5V1"/>
<protein>
    <submittedName>
        <fullName evidence="2">Uncharacterized protein</fullName>
    </submittedName>
</protein>
<feature type="transmembrane region" description="Helical" evidence="1">
    <location>
        <begin position="29"/>
        <end position="55"/>
    </location>
</feature>
<gene>
    <name evidence="2" type="ORF">WDJ50_16430</name>
</gene>
<evidence type="ECO:0000256" key="1">
    <source>
        <dbReference type="SAM" id="Phobius"/>
    </source>
</evidence>
<keyword evidence="1" id="KW-0472">Membrane</keyword>
<proteinExistence type="predicted"/>
<dbReference type="EMBL" id="CP149783">
    <property type="protein sequence ID" value="WYF46008.1"/>
    <property type="molecule type" value="Genomic_DNA"/>
</dbReference>
<organism evidence="2">
    <name type="scientific">Deinococcus sp. VB142</name>
    <dbReference type="NCBI Taxonomy" id="3112952"/>
    <lineage>
        <taxon>Bacteria</taxon>
        <taxon>Thermotogati</taxon>
        <taxon>Deinococcota</taxon>
        <taxon>Deinococci</taxon>
        <taxon>Deinococcales</taxon>
        <taxon>Deinococcaceae</taxon>
        <taxon>Deinococcus</taxon>
    </lineage>
</organism>
<reference evidence="2" key="1">
    <citation type="submission" date="2024-03" db="EMBL/GenBank/DDBJ databases">
        <title>Deinococcus weizhi sp. nov., isolated from human skin.</title>
        <authorList>
            <person name="Wei Z."/>
            <person name="Tian F."/>
            <person name="Yang C."/>
            <person name="Xin L.T."/>
            <person name="Wen Z.J."/>
            <person name="Lan K.C."/>
            <person name="Yu L."/>
            <person name="Zhe W."/>
            <person name="Dan F.D."/>
            <person name="Jun W."/>
            <person name="Rui Z."/>
            <person name="Yong X.J."/>
            <person name="Ting Y."/>
            <person name="Wei X."/>
            <person name="Xu Z.G."/>
            <person name="Xin Z."/>
            <person name="Dong F.G."/>
            <person name="Ni X.M."/>
            <person name="Zheng M.G."/>
            <person name="Chun Y."/>
            <person name="Qian W.X."/>
        </authorList>
    </citation>
    <scope>NUCLEOTIDE SEQUENCE</scope>
    <source>
        <strain evidence="2">VB142</strain>
    </source>
</reference>
<evidence type="ECO:0000313" key="2">
    <source>
        <dbReference type="EMBL" id="WYF46008.1"/>
    </source>
</evidence>
<name>A0AAU6Q5V1_9DEIO</name>
<keyword evidence="1" id="KW-0812">Transmembrane</keyword>
<dbReference type="RefSeq" id="WP_339097397.1">
    <property type="nucleotide sequence ID" value="NZ_CP149783.1"/>
</dbReference>